<keyword evidence="5" id="KW-1185">Reference proteome</keyword>
<evidence type="ECO:0000313" key="4">
    <source>
        <dbReference type="EMBL" id="CAI9277593.1"/>
    </source>
</evidence>
<dbReference type="GO" id="GO:0003676">
    <property type="term" value="F:nucleic acid binding"/>
    <property type="evidence" value="ECO:0007669"/>
    <property type="project" value="InterPro"/>
</dbReference>
<reference evidence="4" key="1">
    <citation type="submission" date="2023-04" db="EMBL/GenBank/DDBJ databases">
        <authorList>
            <person name="Vijverberg K."/>
            <person name="Xiong W."/>
            <person name="Schranz E."/>
        </authorList>
    </citation>
    <scope>NUCLEOTIDE SEQUENCE</scope>
</reference>
<dbReference type="Gene3D" id="1.25.70.10">
    <property type="entry name" value="Transcription termination factor 3, mitochondrial"/>
    <property type="match status" value="1"/>
</dbReference>
<dbReference type="FunFam" id="1.25.70.10:FF:000001">
    <property type="entry name" value="Mitochondrial transcription termination factor-like"/>
    <property type="match status" value="1"/>
</dbReference>
<dbReference type="SMART" id="SM00733">
    <property type="entry name" value="Mterf"/>
    <property type="match status" value="6"/>
</dbReference>
<sequence length="417" mass="47468">MSVRFGYLRIKAGPSISVGRCPLHAKEKPVNRAGPDNCCRATGVELPTISPPAVESPGLTVIDGDWCHNVSFNHSGLPKHPFGFSIKQKKASDFSLHLLCDFTWVYKTSELKWRISSLSLGFNSTDIQNWVDESPQILFADAEKTLKPRIQFFQNLGLAGSELSKFISKNPGYLSNRFERLKPCVDVIKELMNHDNENLIRTLTRCNWADIKQPVTRISANIKYLEQCGIVGSQLVTITTRQPRLLIMGESELKDLVSKVLDMGFSLDSRMLVHALYTLSCMSDETIKRKFKLFQSFGFTKVECSDMFKRAPGLFRVSESKLNLGIEFFLNTVKFDKAVLVRRPTCLMLSLEERVIPRYKILNILTSKKILKKTPKFLNVMWLPEDEFLEKFISKNRDNADELLLAYKCGDLVVPKE</sequence>
<keyword evidence="2" id="KW-0804">Transcription</keyword>
<dbReference type="GO" id="GO:0006353">
    <property type="term" value="P:DNA-templated transcription termination"/>
    <property type="evidence" value="ECO:0007669"/>
    <property type="project" value="UniProtKB-KW"/>
</dbReference>
<evidence type="ECO:0000256" key="3">
    <source>
        <dbReference type="ARBA" id="ARBA00022946"/>
    </source>
</evidence>
<name>A0AA35YPE4_LACSI</name>
<dbReference type="PANTHER" id="PTHR13068">
    <property type="entry name" value="CGI-12 PROTEIN-RELATED"/>
    <property type="match status" value="1"/>
</dbReference>
<keyword evidence="3" id="KW-0809">Transit peptide</keyword>
<dbReference type="PANTHER" id="PTHR13068:SF173">
    <property type="entry name" value="EMB|CAB62602.1"/>
    <property type="match status" value="1"/>
</dbReference>
<keyword evidence="2" id="KW-0806">Transcription termination</keyword>
<evidence type="ECO:0000256" key="2">
    <source>
        <dbReference type="ARBA" id="ARBA00022472"/>
    </source>
</evidence>
<accession>A0AA35YPE4</accession>
<dbReference type="InterPro" id="IPR003690">
    <property type="entry name" value="MTERF"/>
</dbReference>
<evidence type="ECO:0000256" key="1">
    <source>
        <dbReference type="ARBA" id="ARBA00007692"/>
    </source>
</evidence>
<protein>
    <submittedName>
        <fullName evidence="4">Uncharacterized protein</fullName>
    </submittedName>
</protein>
<evidence type="ECO:0000313" key="5">
    <source>
        <dbReference type="Proteomes" id="UP001177003"/>
    </source>
</evidence>
<proteinExistence type="inferred from homology"/>
<gene>
    <name evidence="4" type="ORF">LSALG_LOCUS17511</name>
</gene>
<dbReference type="InterPro" id="IPR038538">
    <property type="entry name" value="MTERF_sf"/>
</dbReference>
<comment type="similarity">
    <text evidence="1">Belongs to the mTERF family.</text>
</comment>
<dbReference type="Proteomes" id="UP001177003">
    <property type="component" value="Chromosome 3"/>
</dbReference>
<dbReference type="AlphaFoldDB" id="A0AA35YPE4"/>
<keyword evidence="2" id="KW-0805">Transcription regulation</keyword>
<dbReference type="EMBL" id="OX465079">
    <property type="protein sequence ID" value="CAI9277593.1"/>
    <property type="molecule type" value="Genomic_DNA"/>
</dbReference>
<dbReference type="Pfam" id="PF02536">
    <property type="entry name" value="mTERF"/>
    <property type="match status" value="1"/>
</dbReference>
<organism evidence="4 5">
    <name type="scientific">Lactuca saligna</name>
    <name type="common">Willowleaf lettuce</name>
    <dbReference type="NCBI Taxonomy" id="75948"/>
    <lineage>
        <taxon>Eukaryota</taxon>
        <taxon>Viridiplantae</taxon>
        <taxon>Streptophyta</taxon>
        <taxon>Embryophyta</taxon>
        <taxon>Tracheophyta</taxon>
        <taxon>Spermatophyta</taxon>
        <taxon>Magnoliopsida</taxon>
        <taxon>eudicotyledons</taxon>
        <taxon>Gunneridae</taxon>
        <taxon>Pentapetalae</taxon>
        <taxon>asterids</taxon>
        <taxon>campanulids</taxon>
        <taxon>Asterales</taxon>
        <taxon>Asteraceae</taxon>
        <taxon>Cichorioideae</taxon>
        <taxon>Cichorieae</taxon>
        <taxon>Lactucinae</taxon>
        <taxon>Lactuca</taxon>
    </lineage>
</organism>